<evidence type="ECO:0000313" key="1">
    <source>
        <dbReference type="EMBL" id="XCG97218.1"/>
    </source>
</evidence>
<dbReference type="EMBL" id="PP946909">
    <property type="protein sequence ID" value="XCG97218.1"/>
    <property type="molecule type" value="Genomic_DNA"/>
</dbReference>
<proteinExistence type="predicted"/>
<protein>
    <submittedName>
        <fullName evidence="1">Uncharacterized protein</fullName>
    </submittedName>
</protein>
<sequence>MSRPAESMTIDGVTHSWYCTVCGAELGADLDEYDGMPPAGCALHGTGHLAWETWNVVTDPAYPHRIIRVDERIGGDVYDFEWEPEGWCPSHEDWYDDCPCYVAPSGAVYPSSEES</sequence>
<reference evidence="1" key="1">
    <citation type="submission" date="2024-06" db="EMBL/GenBank/DDBJ databases">
        <authorList>
            <person name="Logan R."/>
            <person name="Biratu M.A."/>
            <person name="Chestnut P.R."/>
            <person name="Colombo E.M."/>
            <person name="Cuello R.A."/>
            <person name="Duno H.C."/>
            <person name="Karki J."/>
            <person name="Magloire W.D."/>
            <person name="Pozar I.R."/>
            <person name="Rearick M.C."/>
            <person name="Reed J.M."/>
            <person name="Waterman M.J.F."/>
        </authorList>
    </citation>
    <scope>NUCLEOTIDE SEQUENCE</scope>
</reference>
<organism evidence="1">
    <name type="scientific">Microbacterium phage Judebell</name>
    <dbReference type="NCBI Taxonomy" id="3230835"/>
    <lineage>
        <taxon>Viruses</taxon>
        <taxon>Duplodnaviria</taxon>
        <taxon>Heunggongvirae</taxon>
        <taxon>Uroviricota</taxon>
        <taxon>Caudoviricetes</taxon>
        <taxon>Squashvirus</taxon>
    </lineage>
</organism>
<name>A0AAU8EG98_9CAUD</name>
<accession>A0AAU8EG98</accession>